<feature type="transmembrane region" description="Helical" evidence="7">
    <location>
        <begin position="110"/>
        <end position="133"/>
    </location>
</feature>
<evidence type="ECO:0000313" key="11">
    <source>
        <dbReference type="Proteomes" id="UP000644727"/>
    </source>
</evidence>
<dbReference type="PROSITE" id="PS50928">
    <property type="entry name" value="ABC_TM1"/>
    <property type="match status" value="1"/>
</dbReference>
<comment type="subcellular location">
    <subcellularLocation>
        <location evidence="1 7">Cell membrane</location>
        <topology evidence="1 7">Multi-pass membrane protein</topology>
    </subcellularLocation>
</comment>
<feature type="transmembrane region" description="Helical" evidence="7">
    <location>
        <begin position="145"/>
        <end position="162"/>
    </location>
</feature>
<evidence type="ECO:0000256" key="4">
    <source>
        <dbReference type="ARBA" id="ARBA00022692"/>
    </source>
</evidence>
<accession>A0ABR9W078</accession>
<feature type="region of interest" description="Disordered" evidence="8">
    <location>
        <begin position="1"/>
        <end position="46"/>
    </location>
</feature>
<feature type="transmembrane region" description="Helical" evidence="7">
    <location>
        <begin position="278"/>
        <end position="299"/>
    </location>
</feature>
<comment type="similarity">
    <text evidence="7">Belongs to the binding-protein-dependent transport system permease family.</text>
</comment>
<keyword evidence="4 7" id="KW-0812">Transmembrane</keyword>
<keyword evidence="11" id="KW-1185">Reference proteome</keyword>
<feature type="transmembrane region" description="Helical" evidence="7">
    <location>
        <begin position="49"/>
        <end position="68"/>
    </location>
</feature>
<proteinExistence type="inferred from homology"/>
<dbReference type="InterPro" id="IPR000515">
    <property type="entry name" value="MetI-like"/>
</dbReference>
<sequence>MAGGPTAGEPGSAHRRRDGGARDGRTGGGRTRTGGGRTRTGGGRTRPRYGTHAVLLIGGLLMVFPFLWQINMSLSTHAEVTSVPPTWLPAEPQWGNYPAVFEQIPFLNQFLNTAAVTVLRVVGQLILCAMAGYAFARMEFRGKNVLFALVLSILMVPYQIYLIPQYGIIQELGWLNTVAGIAAPGIFSAFGTFLMRQHFMGMPRSLEEAARLDGASPWQTFWRIMFPLSGPALSAVAILTALASWNDLMWPLIVATYDDRTTLAVGLSTMQGQFTSNYPVMMAASFMAMLPLMILFIVLQRRVVEGLAHSGMKG</sequence>
<name>A0ABR9W078_9MICO</name>
<dbReference type="Gene3D" id="1.10.3720.10">
    <property type="entry name" value="MetI-like"/>
    <property type="match status" value="1"/>
</dbReference>
<evidence type="ECO:0000256" key="1">
    <source>
        <dbReference type="ARBA" id="ARBA00004651"/>
    </source>
</evidence>
<evidence type="ECO:0000256" key="8">
    <source>
        <dbReference type="SAM" id="MobiDB-lite"/>
    </source>
</evidence>
<organism evidence="10 11">
    <name type="scientific">Brachybacterium epidermidis</name>
    <dbReference type="NCBI Taxonomy" id="2781983"/>
    <lineage>
        <taxon>Bacteria</taxon>
        <taxon>Bacillati</taxon>
        <taxon>Actinomycetota</taxon>
        <taxon>Actinomycetes</taxon>
        <taxon>Micrococcales</taxon>
        <taxon>Dermabacteraceae</taxon>
        <taxon>Brachybacterium</taxon>
    </lineage>
</organism>
<evidence type="ECO:0000259" key="9">
    <source>
        <dbReference type="PROSITE" id="PS50928"/>
    </source>
</evidence>
<keyword evidence="3" id="KW-1003">Cell membrane</keyword>
<protein>
    <submittedName>
        <fullName evidence="10">Carbohydrate ABC transporter permease</fullName>
    </submittedName>
</protein>
<keyword evidence="2 7" id="KW-0813">Transport</keyword>
<keyword evidence="6 7" id="KW-0472">Membrane</keyword>
<feature type="transmembrane region" description="Helical" evidence="7">
    <location>
        <begin position="174"/>
        <end position="195"/>
    </location>
</feature>
<dbReference type="PANTHER" id="PTHR43744">
    <property type="entry name" value="ABC TRANSPORTER PERMEASE PROTEIN MG189-RELATED-RELATED"/>
    <property type="match status" value="1"/>
</dbReference>
<dbReference type="Proteomes" id="UP000644727">
    <property type="component" value="Unassembled WGS sequence"/>
</dbReference>
<dbReference type="CDD" id="cd06261">
    <property type="entry name" value="TM_PBP2"/>
    <property type="match status" value="1"/>
</dbReference>
<keyword evidence="5 7" id="KW-1133">Transmembrane helix</keyword>
<evidence type="ECO:0000256" key="6">
    <source>
        <dbReference type="ARBA" id="ARBA00023136"/>
    </source>
</evidence>
<evidence type="ECO:0000313" key="10">
    <source>
        <dbReference type="EMBL" id="MBE9403849.1"/>
    </source>
</evidence>
<dbReference type="PANTHER" id="PTHR43744:SF12">
    <property type="entry name" value="ABC TRANSPORTER PERMEASE PROTEIN MG189-RELATED"/>
    <property type="match status" value="1"/>
</dbReference>
<evidence type="ECO:0000256" key="5">
    <source>
        <dbReference type="ARBA" id="ARBA00022989"/>
    </source>
</evidence>
<feature type="compositionally biased region" description="Gly residues" evidence="8">
    <location>
        <begin position="26"/>
        <end position="44"/>
    </location>
</feature>
<evidence type="ECO:0000256" key="2">
    <source>
        <dbReference type="ARBA" id="ARBA00022448"/>
    </source>
</evidence>
<gene>
    <name evidence="10" type="ORF">IOE58_06490</name>
</gene>
<dbReference type="RefSeq" id="WP_193865605.1">
    <property type="nucleotide sequence ID" value="NZ_JADEYR010000005.1"/>
</dbReference>
<reference evidence="10 11" key="1">
    <citation type="submission" date="2020-10" db="EMBL/GenBank/DDBJ databases">
        <title>Draft genome and description of Brachybacterium epidermidis sp nov.</title>
        <authorList>
            <person name="Boxberger M."/>
            <person name="La Scola B."/>
        </authorList>
    </citation>
    <scope>NUCLEOTIDE SEQUENCE [LARGE SCALE GENOMIC DNA]</scope>
    <source>
        <strain evidence="10 11">Marseille-Q2903</strain>
    </source>
</reference>
<dbReference type="EMBL" id="JADEYR010000005">
    <property type="protein sequence ID" value="MBE9403849.1"/>
    <property type="molecule type" value="Genomic_DNA"/>
</dbReference>
<dbReference type="SUPFAM" id="SSF161098">
    <property type="entry name" value="MetI-like"/>
    <property type="match status" value="1"/>
</dbReference>
<dbReference type="Pfam" id="PF00528">
    <property type="entry name" value="BPD_transp_1"/>
    <property type="match status" value="1"/>
</dbReference>
<feature type="transmembrane region" description="Helical" evidence="7">
    <location>
        <begin position="221"/>
        <end position="245"/>
    </location>
</feature>
<dbReference type="InterPro" id="IPR035906">
    <property type="entry name" value="MetI-like_sf"/>
</dbReference>
<feature type="domain" description="ABC transmembrane type-1" evidence="9">
    <location>
        <begin position="110"/>
        <end position="299"/>
    </location>
</feature>
<evidence type="ECO:0000256" key="7">
    <source>
        <dbReference type="RuleBase" id="RU363032"/>
    </source>
</evidence>
<evidence type="ECO:0000256" key="3">
    <source>
        <dbReference type="ARBA" id="ARBA00022475"/>
    </source>
</evidence>
<comment type="caution">
    <text evidence="10">The sequence shown here is derived from an EMBL/GenBank/DDBJ whole genome shotgun (WGS) entry which is preliminary data.</text>
</comment>